<feature type="compositionally biased region" description="Pro residues" evidence="1">
    <location>
        <begin position="246"/>
        <end position="256"/>
    </location>
</feature>
<gene>
    <name evidence="2" type="ORF">GHT09_017552</name>
    <name evidence="3" type="ORF">MONAX_5E000153</name>
</gene>
<feature type="compositionally biased region" description="Pro residues" evidence="1">
    <location>
        <begin position="102"/>
        <end position="120"/>
    </location>
</feature>
<dbReference type="Proteomes" id="UP000662637">
    <property type="component" value="Unassembled WGS sequence"/>
</dbReference>
<feature type="compositionally biased region" description="Pro residues" evidence="1">
    <location>
        <begin position="229"/>
        <end position="238"/>
    </location>
</feature>
<evidence type="ECO:0000313" key="3">
    <source>
        <dbReference type="EMBL" id="VTJ62210.1"/>
    </source>
</evidence>
<keyword evidence="4" id="KW-1185">Reference proteome</keyword>
<reference evidence="2" key="2">
    <citation type="submission" date="2020-08" db="EMBL/GenBank/DDBJ databases">
        <authorList>
            <person name="Shumante A."/>
            <person name="Zimin A.V."/>
            <person name="Puiu D."/>
            <person name="Salzberg S.L."/>
        </authorList>
    </citation>
    <scope>NUCLEOTIDE SEQUENCE</scope>
    <source>
        <strain evidence="2">WC2-LM</strain>
        <tissue evidence="2">Liver</tissue>
    </source>
</reference>
<organism evidence="3 4">
    <name type="scientific">Marmota monax</name>
    <name type="common">Woodchuck</name>
    <dbReference type="NCBI Taxonomy" id="9995"/>
    <lineage>
        <taxon>Eukaryota</taxon>
        <taxon>Metazoa</taxon>
        <taxon>Chordata</taxon>
        <taxon>Craniata</taxon>
        <taxon>Vertebrata</taxon>
        <taxon>Euteleostomi</taxon>
        <taxon>Mammalia</taxon>
        <taxon>Eutheria</taxon>
        <taxon>Euarchontoglires</taxon>
        <taxon>Glires</taxon>
        <taxon>Rodentia</taxon>
        <taxon>Sciuromorpha</taxon>
        <taxon>Sciuridae</taxon>
        <taxon>Xerinae</taxon>
        <taxon>Marmotini</taxon>
        <taxon>Marmota</taxon>
    </lineage>
</organism>
<protein>
    <submittedName>
        <fullName evidence="3">Uncharacterized protein</fullName>
    </submittedName>
</protein>
<feature type="compositionally biased region" description="Low complexity" evidence="1">
    <location>
        <begin position="121"/>
        <end position="136"/>
    </location>
</feature>
<dbReference type="EMBL" id="WJEC01006845">
    <property type="protein sequence ID" value="KAF7471177.1"/>
    <property type="molecule type" value="Genomic_DNA"/>
</dbReference>
<evidence type="ECO:0000256" key="1">
    <source>
        <dbReference type="SAM" id="MobiDB-lite"/>
    </source>
</evidence>
<feature type="compositionally biased region" description="Pro residues" evidence="1">
    <location>
        <begin position="187"/>
        <end position="203"/>
    </location>
</feature>
<evidence type="ECO:0000313" key="2">
    <source>
        <dbReference type="EMBL" id="KAF7471177.1"/>
    </source>
</evidence>
<dbReference type="AlphaFoldDB" id="A0A5E4AZB8"/>
<name>A0A5E4AZB8_MARMO</name>
<feature type="region of interest" description="Disordered" evidence="1">
    <location>
        <begin position="185"/>
        <end position="256"/>
    </location>
</feature>
<accession>A0A5E4AZB8</accession>
<reference evidence="3 4" key="1">
    <citation type="submission" date="2019-04" db="EMBL/GenBank/DDBJ databases">
        <authorList>
            <person name="Alioto T."/>
            <person name="Alioto T."/>
        </authorList>
    </citation>
    <scope>NUCLEOTIDE SEQUENCE [LARGE SCALE GENOMIC DNA]</scope>
</reference>
<feature type="compositionally biased region" description="Low complexity" evidence="1">
    <location>
        <begin position="204"/>
        <end position="228"/>
    </location>
</feature>
<proteinExistence type="predicted"/>
<sequence>MQRQVSGMGTETAAPRDTMIGWITGRREIELDGSAAAPPIPWADLCAAPGQGPGVRGYSGRARSWATAAAKLAARLPRSRSHPRLVRGRVHSRLGSARASLPPTPPPALSLPHPPLPGLPPGFSSSAPPPSALARAELPPLPALPLRPEPLAPWGPGDHLTLPELPPEACAPALPAAALALQDLPRLPAPAPPPAHLPLPPLPEAAMATAPGPVGARGRPPLLDEPQQQPLPPLPARPSPFNLLAPPTPRDPWPLPVFPPPPPPHFFLSPPF</sequence>
<dbReference type="Proteomes" id="UP000335636">
    <property type="component" value="Unassembled WGS sequence"/>
</dbReference>
<evidence type="ECO:0000313" key="4">
    <source>
        <dbReference type="Proteomes" id="UP000335636"/>
    </source>
</evidence>
<feature type="region of interest" description="Disordered" evidence="1">
    <location>
        <begin position="92"/>
        <end position="136"/>
    </location>
</feature>
<dbReference type="EMBL" id="CABDUW010000192">
    <property type="protein sequence ID" value="VTJ62210.1"/>
    <property type="molecule type" value="Genomic_DNA"/>
</dbReference>